<dbReference type="InParanoid" id="A0A2S8SPS7"/>
<protein>
    <submittedName>
        <fullName evidence="2">Uncharacterized protein</fullName>
    </submittedName>
</protein>
<dbReference type="AlphaFoldDB" id="A0A2S8SPS7"/>
<dbReference type="RefSeq" id="WP_157947716.1">
    <property type="nucleotide sequence ID" value="NZ_NIGF01000021.1"/>
</dbReference>
<evidence type="ECO:0000256" key="1">
    <source>
        <dbReference type="SAM" id="SignalP"/>
    </source>
</evidence>
<evidence type="ECO:0000313" key="3">
    <source>
        <dbReference type="Proteomes" id="UP000237684"/>
    </source>
</evidence>
<accession>A0A2S8SPS7</accession>
<gene>
    <name evidence="2" type="ORF">B1R32_12114</name>
</gene>
<comment type="caution">
    <text evidence="2">The sequence shown here is derived from an EMBL/GenBank/DDBJ whole genome shotgun (WGS) entry which is preliminary data.</text>
</comment>
<dbReference type="Proteomes" id="UP000237684">
    <property type="component" value="Unassembled WGS sequence"/>
</dbReference>
<name>A0A2S8SPS7_9BACT</name>
<organism evidence="2 3">
    <name type="scientific">Abditibacterium utsteinense</name>
    <dbReference type="NCBI Taxonomy" id="1960156"/>
    <lineage>
        <taxon>Bacteria</taxon>
        <taxon>Pseudomonadati</taxon>
        <taxon>Abditibacteriota</taxon>
        <taxon>Abditibacteriia</taxon>
        <taxon>Abditibacteriales</taxon>
        <taxon>Abditibacteriaceae</taxon>
        <taxon>Abditibacterium</taxon>
    </lineage>
</organism>
<keyword evidence="1" id="KW-0732">Signal</keyword>
<sequence length="45" mass="4543">MKKLIAVFGLLGALALGQAASQAADKKCDGPKCPPCPTCPKPPCC</sequence>
<dbReference type="EMBL" id="NIGF01000021">
    <property type="protein sequence ID" value="PQV62802.1"/>
    <property type="molecule type" value="Genomic_DNA"/>
</dbReference>
<keyword evidence="3" id="KW-1185">Reference proteome</keyword>
<feature type="signal peptide" evidence="1">
    <location>
        <begin position="1"/>
        <end position="23"/>
    </location>
</feature>
<evidence type="ECO:0000313" key="2">
    <source>
        <dbReference type="EMBL" id="PQV62802.1"/>
    </source>
</evidence>
<feature type="chain" id="PRO_5015461613" evidence="1">
    <location>
        <begin position="24"/>
        <end position="45"/>
    </location>
</feature>
<proteinExistence type="predicted"/>
<reference evidence="2 3" key="1">
    <citation type="journal article" date="2018" name="Syst. Appl. Microbiol.">
        <title>Abditibacterium utsteinense sp. nov., the first cultivated member of candidate phylum FBP, isolated from ice-free Antarctic soil samples.</title>
        <authorList>
            <person name="Tahon G."/>
            <person name="Tytgat B."/>
            <person name="Lebbe L."/>
            <person name="Carlier A."/>
            <person name="Willems A."/>
        </authorList>
    </citation>
    <scope>NUCLEOTIDE SEQUENCE [LARGE SCALE GENOMIC DNA]</scope>
    <source>
        <strain evidence="2 3">LMG 29911</strain>
    </source>
</reference>